<evidence type="ECO:0000256" key="3">
    <source>
        <dbReference type="ARBA" id="ARBA00023067"/>
    </source>
</evidence>
<dbReference type="PRINTS" id="PR01727">
    <property type="entry name" value="DNABINDINGHU"/>
</dbReference>
<comment type="function">
    <text evidence="1">Histone-like DNA-binding protein which is capable of wrapping DNA to stabilize it, and thus to prevent its denaturation under extreme environmental conditions.</text>
</comment>
<dbReference type="Gene3D" id="4.10.520.10">
    <property type="entry name" value="IHF-like DNA-binding proteins"/>
    <property type="match status" value="1"/>
</dbReference>
<dbReference type="InterPro" id="IPR020816">
    <property type="entry name" value="Histone-like_DNA-bd_CS"/>
</dbReference>
<dbReference type="SUPFAM" id="SSF47729">
    <property type="entry name" value="IHF-like DNA-binding proteins"/>
    <property type="match status" value="1"/>
</dbReference>
<keyword evidence="7" id="KW-1185">Reference proteome</keyword>
<evidence type="ECO:0000313" key="6">
    <source>
        <dbReference type="EMBL" id="SFC61266.1"/>
    </source>
</evidence>
<dbReference type="InterPro" id="IPR010992">
    <property type="entry name" value="IHF-like_DNA-bd_dom_sf"/>
</dbReference>
<dbReference type="OrthoDB" id="6710515at2"/>
<reference evidence="6 7" key="1">
    <citation type="submission" date="2016-10" db="EMBL/GenBank/DDBJ databases">
        <authorList>
            <person name="de Groot N.N."/>
        </authorList>
    </citation>
    <scope>NUCLEOTIDE SEQUENCE [LARGE SCALE GENOMIC DNA]</scope>
    <source>
        <strain evidence="6 7">DSM 6059</strain>
    </source>
</reference>
<dbReference type="GO" id="GO:0003677">
    <property type="term" value="F:DNA binding"/>
    <property type="evidence" value="ECO:0007669"/>
    <property type="project" value="UniProtKB-KW"/>
</dbReference>
<dbReference type="PANTHER" id="PTHR33175:SF3">
    <property type="entry name" value="DNA-BINDING PROTEIN HU-BETA"/>
    <property type="match status" value="1"/>
</dbReference>
<dbReference type="PANTHER" id="PTHR33175">
    <property type="entry name" value="DNA-BINDING PROTEIN HU"/>
    <property type="match status" value="1"/>
</dbReference>
<proteinExistence type="inferred from homology"/>
<dbReference type="AlphaFoldDB" id="A0A1I1KK67"/>
<dbReference type="RefSeq" id="WP_091983435.1">
    <property type="nucleotide sequence ID" value="NZ_FOLO01000013.1"/>
</dbReference>
<accession>A0A1I1KK67</accession>
<gene>
    <name evidence="6" type="ORF">SAMN02745724_02101</name>
</gene>
<keyword evidence="3" id="KW-0226">DNA condensation</keyword>
<name>A0A1I1KK67_9GAMM</name>
<dbReference type="InterPro" id="IPR000119">
    <property type="entry name" value="Hist_DNA-bd"/>
</dbReference>
<evidence type="ECO:0000256" key="4">
    <source>
        <dbReference type="ARBA" id="ARBA00023125"/>
    </source>
</evidence>
<dbReference type="Pfam" id="PF00216">
    <property type="entry name" value="Bac_DNA_binding"/>
    <property type="match status" value="1"/>
</dbReference>
<dbReference type="GO" id="GO:0030527">
    <property type="term" value="F:structural constituent of chromatin"/>
    <property type="evidence" value="ECO:0007669"/>
    <property type="project" value="InterPro"/>
</dbReference>
<evidence type="ECO:0000256" key="2">
    <source>
        <dbReference type="ARBA" id="ARBA00010529"/>
    </source>
</evidence>
<evidence type="ECO:0000256" key="1">
    <source>
        <dbReference type="ARBA" id="ARBA00003819"/>
    </source>
</evidence>
<dbReference type="STRING" id="1123010.SAMN02745724_02101"/>
<evidence type="ECO:0000256" key="5">
    <source>
        <dbReference type="RuleBase" id="RU003939"/>
    </source>
</evidence>
<evidence type="ECO:0000313" key="7">
    <source>
        <dbReference type="Proteomes" id="UP000198862"/>
    </source>
</evidence>
<protein>
    <submittedName>
        <fullName evidence="6">DNA-binding protein HU-beta</fullName>
    </submittedName>
</protein>
<dbReference type="CDD" id="cd13831">
    <property type="entry name" value="HU"/>
    <property type="match status" value="1"/>
</dbReference>
<dbReference type="SMART" id="SM00411">
    <property type="entry name" value="BHL"/>
    <property type="match status" value="1"/>
</dbReference>
<dbReference type="Proteomes" id="UP000198862">
    <property type="component" value="Unassembled WGS sequence"/>
</dbReference>
<sequence length="91" mass="10220">MNKTQLIAHISKDSEITKAQAKRFYDAFVATITKQLYESEIVQLTGFGTFSINYRPERQGRNPKTGQPITIEASLIPTFKPGKALKDICSK</sequence>
<organism evidence="6 7">
    <name type="scientific">Pseudoalteromonas denitrificans DSM 6059</name>
    <dbReference type="NCBI Taxonomy" id="1123010"/>
    <lineage>
        <taxon>Bacteria</taxon>
        <taxon>Pseudomonadati</taxon>
        <taxon>Pseudomonadota</taxon>
        <taxon>Gammaproteobacteria</taxon>
        <taxon>Alteromonadales</taxon>
        <taxon>Pseudoalteromonadaceae</taxon>
        <taxon>Pseudoalteromonas</taxon>
    </lineage>
</organism>
<comment type="similarity">
    <text evidence="2 5">Belongs to the bacterial histone-like protein family.</text>
</comment>
<keyword evidence="4 6" id="KW-0238">DNA-binding</keyword>
<dbReference type="PROSITE" id="PS00045">
    <property type="entry name" value="HISTONE_LIKE"/>
    <property type="match status" value="1"/>
</dbReference>
<dbReference type="GO" id="GO:0030261">
    <property type="term" value="P:chromosome condensation"/>
    <property type="evidence" value="ECO:0007669"/>
    <property type="project" value="UniProtKB-KW"/>
</dbReference>
<dbReference type="EMBL" id="FOLO01000013">
    <property type="protein sequence ID" value="SFC61266.1"/>
    <property type="molecule type" value="Genomic_DNA"/>
</dbReference>